<dbReference type="PANTHER" id="PTHR13238">
    <property type="entry name" value="PROTEIN C21ORF59"/>
    <property type="match status" value="1"/>
</dbReference>
<gene>
    <name evidence="2" type="ORF">X975_21756</name>
</gene>
<protein>
    <submittedName>
        <fullName evidence="2">Uncharacterized protein</fullName>
    </submittedName>
</protein>
<comment type="similarity">
    <text evidence="1">Belongs to the CFAP298 family.</text>
</comment>
<dbReference type="STRING" id="407821.A0A087T345"/>
<reference evidence="2 3" key="1">
    <citation type="submission" date="2013-11" db="EMBL/GenBank/DDBJ databases">
        <title>Genome sequencing of Stegodyphus mimosarum.</title>
        <authorList>
            <person name="Bechsgaard J."/>
        </authorList>
    </citation>
    <scope>NUCLEOTIDE SEQUENCE [LARGE SCALE GENOMIC DNA]</scope>
</reference>
<dbReference type="EMBL" id="KK113180">
    <property type="protein sequence ID" value="KFM59534.1"/>
    <property type="molecule type" value="Genomic_DNA"/>
</dbReference>
<proteinExistence type="inferred from homology"/>
<dbReference type="PANTHER" id="PTHR13238:SF0">
    <property type="entry name" value="CILIA- AND FLAGELLA-ASSOCIATED PROTEIN 298"/>
    <property type="match status" value="1"/>
</dbReference>
<dbReference type="Proteomes" id="UP000054359">
    <property type="component" value="Unassembled WGS sequence"/>
</dbReference>
<dbReference type="OMA" id="YRKQEEW"/>
<evidence type="ECO:0000256" key="1">
    <source>
        <dbReference type="ARBA" id="ARBA00009619"/>
    </source>
</evidence>
<dbReference type="GO" id="GO:0003352">
    <property type="term" value="P:regulation of cilium movement"/>
    <property type="evidence" value="ECO:0007669"/>
    <property type="project" value="InterPro"/>
</dbReference>
<dbReference type="InterPro" id="IPR021298">
    <property type="entry name" value="CFAP298"/>
</dbReference>
<accession>A0A087T345</accession>
<keyword evidence="3" id="KW-1185">Reference proteome</keyword>
<name>A0A087T345_STEMI</name>
<feature type="non-terminal residue" evidence="2">
    <location>
        <position position="259"/>
    </location>
</feature>
<dbReference type="Pfam" id="PF11069">
    <property type="entry name" value="CFAP298"/>
    <property type="match status" value="1"/>
</dbReference>
<sequence>MKDLVVIQNGRLKIERLCFEIEELSKYGVSFPPNMQGLTPEQIADLHLKDEWAEKYLTAANYILNPDPVGRRNGLAPLKNHAEVLTKTTAEAKTRISQKLADAGVCLTISDINECLDMLNGAIMITYPMGLPPYEVVKQELEGKEDLSGTQASKEVLEEDKTELWWAGKQLEKTKSLSEYIGKNEKSKLVVKLQKKGHGAPAKEPVLTEQQKKDLMLAEYRRREELKKLEDDDSHLDSQWADNSQLKKSFLGLNRIRFK</sequence>
<dbReference type="OrthoDB" id="276065at2759"/>
<evidence type="ECO:0000313" key="2">
    <source>
        <dbReference type="EMBL" id="KFM59534.1"/>
    </source>
</evidence>
<dbReference type="AlphaFoldDB" id="A0A087T345"/>
<evidence type="ECO:0000313" key="3">
    <source>
        <dbReference type="Proteomes" id="UP000054359"/>
    </source>
</evidence>
<organism evidence="2 3">
    <name type="scientific">Stegodyphus mimosarum</name>
    <name type="common">African social velvet spider</name>
    <dbReference type="NCBI Taxonomy" id="407821"/>
    <lineage>
        <taxon>Eukaryota</taxon>
        <taxon>Metazoa</taxon>
        <taxon>Ecdysozoa</taxon>
        <taxon>Arthropoda</taxon>
        <taxon>Chelicerata</taxon>
        <taxon>Arachnida</taxon>
        <taxon>Araneae</taxon>
        <taxon>Araneomorphae</taxon>
        <taxon>Entelegynae</taxon>
        <taxon>Eresoidea</taxon>
        <taxon>Eresidae</taxon>
        <taxon>Stegodyphus</taxon>
    </lineage>
</organism>